<dbReference type="Pfam" id="PF06293">
    <property type="entry name" value="Kdo"/>
    <property type="match status" value="1"/>
</dbReference>
<gene>
    <name evidence="1" type="ORF">C0029_16730</name>
</gene>
<accession>A0AAP8SM50</accession>
<protein>
    <recommendedName>
        <fullName evidence="3">3-deoxy-D-manno-octulosonic acid kinase</fullName>
    </recommendedName>
</protein>
<dbReference type="Gene3D" id="1.10.510.10">
    <property type="entry name" value="Transferase(Phosphotransferase) domain 1"/>
    <property type="match status" value="1"/>
</dbReference>
<dbReference type="EMBL" id="PKUR01000004">
    <property type="protein sequence ID" value="PLW85169.1"/>
    <property type="molecule type" value="Genomic_DNA"/>
</dbReference>
<dbReference type="Proteomes" id="UP000235162">
    <property type="component" value="Unassembled WGS sequence"/>
</dbReference>
<organism evidence="1 2">
    <name type="scientific">Halioglobus japonicus</name>
    <dbReference type="NCBI Taxonomy" id="930805"/>
    <lineage>
        <taxon>Bacteria</taxon>
        <taxon>Pseudomonadati</taxon>
        <taxon>Pseudomonadota</taxon>
        <taxon>Gammaproteobacteria</taxon>
        <taxon>Cellvibrionales</taxon>
        <taxon>Halieaceae</taxon>
        <taxon>Halioglobus</taxon>
    </lineage>
</organism>
<dbReference type="InterPro" id="IPR011009">
    <property type="entry name" value="Kinase-like_dom_sf"/>
</dbReference>
<dbReference type="RefSeq" id="WP_084198021.1">
    <property type="nucleotide sequence ID" value="NZ_BMYL01000004.1"/>
</dbReference>
<sequence length="249" mass="27463">MTALRLLRGDAPRALSDSEGTAAWLQREGRVLKQDPYSLVALVELGGELHYAKYYRPKNMIQRLQFRFGGGRGVAAFDNAVALAALGIEVPAPQACALMPDGVLLLTEAIIDGQDLKHLWVEGLKPARLQQLMAHAGAVLATLHEAGYSHGDAKWSNFLVRQSSMYLVDLEAVCPAGPSSGHCVRDVARFTLNAEDMGLAPEYYAAFLEAYAEDRCVPARDIEVRMQPLLDKLRARHLRKYGERGHRLV</sequence>
<name>A0AAP8SM50_9GAMM</name>
<keyword evidence="2" id="KW-1185">Reference proteome</keyword>
<dbReference type="AlphaFoldDB" id="A0AAP8SM50"/>
<comment type="caution">
    <text evidence="1">The sequence shown here is derived from an EMBL/GenBank/DDBJ whole genome shotgun (WGS) entry which is preliminary data.</text>
</comment>
<evidence type="ECO:0000313" key="2">
    <source>
        <dbReference type="Proteomes" id="UP000235162"/>
    </source>
</evidence>
<evidence type="ECO:0008006" key="3">
    <source>
        <dbReference type="Google" id="ProtNLM"/>
    </source>
</evidence>
<proteinExistence type="predicted"/>
<dbReference type="SUPFAM" id="SSF56112">
    <property type="entry name" value="Protein kinase-like (PK-like)"/>
    <property type="match status" value="1"/>
</dbReference>
<dbReference type="KEGG" id="hja:BST95_02470"/>
<reference evidence="1 2" key="1">
    <citation type="submission" date="2018-01" db="EMBL/GenBank/DDBJ databases">
        <title>The draft genome sequence of Halioglobus japonicus S1-36.</title>
        <authorList>
            <person name="Du Z.-J."/>
            <person name="Shi M.-J."/>
        </authorList>
    </citation>
    <scope>NUCLEOTIDE SEQUENCE [LARGE SCALE GENOMIC DNA]</scope>
    <source>
        <strain evidence="1 2">S1-36</strain>
    </source>
</reference>
<evidence type="ECO:0000313" key="1">
    <source>
        <dbReference type="EMBL" id="PLW85169.1"/>
    </source>
</evidence>